<feature type="chain" id="PRO_5046361242" evidence="2">
    <location>
        <begin position="24"/>
        <end position="696"/>
    </location>
</feature>
<proteinExistence type="predicted"/>
<keyword evidence="4" id="KW-1185">Reference proteome</keyword>
<dbReference type="InterPro" id="IPR007312">
    <property type="entry name" value="Phosphoesterase"/>
</dbReference>
<comment type="caution">
    <text evidence="3">The sequence shown here is derived from an EMBL/GenBank/DDBJ whole genome shotgun (WGS) entry which is preliminary data.</text>
</comment>
<name>A0ABW3GHU3_9PROT</name>
<dbReference type="Gene3D" id="3.40.720.10">
    <property type="entry name" value="Alkaline Phosphatase, subunit A"/>
    <property type="match status" value="2"/>
</dbReference>
<evidence type="ECO:0000256" key="2">
    <source>
        <dbReference type="SAM" id="SignalP"/>
    </source>
</evidence>
<gene>
    <name evidence="3" type="primary">acpA</name>
    <name evidence="3" type="ORF">ACFQ1T_08540</name>
</gene>
<organism evidence="3 4">
    <name type="scientific">Methylophilus glucosoxydans</name>
    <dbReference type="NCBI Taxonomy" id="752553"/>
    <lineage>
        <taxon>Bacteria</taxon>
        <taxon>Pseudomonadati</taxon>
        <taxon>Pseudomonadota</taxon>
        <taxon>Betaproteobacteria</taxon>
        <taxon>Nitrosomonadales</taxon>
        <taxon>Methylophilaceae</taxon>
        <taxon>Methylophilus</taxon>
    </lineage>
</organism>
<reference evidence="4" key="1">
    <citation type="journal article" date="2019" name="Int. J. Syst. Evol. Microbiol.">
        <title>The Global Catalogue of Microorganisms (GCM) 10K type strain sequencing project: providing services to taxonomists for standard genome sequencing and annotation.</title>
        <authorList>
            <consortium name="The Broad Institute Genomics Platform"/>
            <consortium name="The Broad Institute Genome Sequencing Center for Infectious Disease"/>
            <person name="Wu L."/>
            <person name="Ma J."/>
        </authorList>
    </citation>
    <scope>NUCLEOTIDE SEQUENCE [LARGE SCALE GENOMIC DNA]</scope>
    <source>
        <strain evidence="4">CCUG 59685</strain>
    </source>
</reference>
<accession>A0ABW3GHU3</accession>
<dbReference type="InterPro" id="IPR017768">
    <property type="entry name" value="AcpA"/>
</dbReference>
<evidence type="ECO:0000313" key="4">
    <source>
        <dbReference type="Proteomes" id="UP001597106"/>
    </source>
</evidence>
<dbReference type="PANTHER" id="PTHR31956">
    <property type="entry name" value="NON-SPECIFIC PHOSPHOLIPASE C4-RELATED"/>
    <property type="match status" value="1"/>
</dbReference>
<keyword evidence="2" id="KW-0732">Signal</keyword>
<evidence type="ECO:0000313" key="3">
    <source>
        <dbReference type="EMBL" id="MFD0929824.1"/>
    </source>
</evidence>
<dbReference type="RefSeq" id="WP_379075677.1">
    <property type="nucleotide sequence ID" value="NZ_JBHTJW010000002.1"/>
</dbReference>
<dbReference type="EMBL" id="JBHTJW010000002">
    <property type="protein sequence ID" value="MFD0929824.1"/>
    <property type="molecule type" value="Genomic_DNA"/>
</dbReference>
<sequence>MNFFRLLPISAAVWMALSGPAFAAASTSGVVIGLHGAKLANTLVCIDANLNARCDSGEVSTQTNANGEFNLAGHGALVAQAGKSVYRAAAENTTVVSALSTEILALMEGSNLDYMTARDRLAARLHVSGSQLEADFTQTSTGADLDSLMTENDELQNRLAEAVREAGSKGNLNKALSNRLNLDKIEHFVVIYLENRSFDNLFGKYPGANGLNTPQAKAIKQVDRDYTTTLTTLPPAWGGMLANGQKNTAGQTITQAQTTGVWPNAPFQVDATSDQFGYGLVTGNNITRDLYHRFFENAMQINGGLNNLYAAFSDAGGLSMGYFDGSKMQLWGLAKKYTLADNFYQAAYGGSFLNHQYLVCACAPAISADTVANNKASLNVLTTPVNGVPQLARNSSMSASAIGTNATNTSFKSGNIAPLDYFGAGDGYRAVNTMQPPFQPSGNAPVTSASGNQLLYANPSASTTLPAQTITTIADLLDSKQISWKWYSGGWSDAVNDRSNVYKSNSFGVADATHGDFQAHHQPFNYYANFDPVAHGTYRNSHLQDRADLLNDITQGTLPAVSFYKPIGNLNQHPGYTNVTNADDEVMTIISQLQNSPQWNNTLVLITYDEFGGQFDHAVPPKGDLIGPGTRIPALIISPFAKKGAVDHTQYDTGSALRFITHRYSLPPLDGLKKRDESLQSHGANIMGDLTNALAF</sequence>
<dbReference type="Pfam" id="PF04185">
    <property type="entry name" value="Phosphoesterase"/>
    <property type="match status" value="1"/>
</dbReference>
<dbReference type="Proteomes" id="UP001597106">
    <property type="component" value="Unassembled WGS sequence"/>
</dbReference>
<feature type="signal peptide" evidence="2">
    <location>
        <begin position="1"/>
        <end position="23"/>
    </location>
</feature>
<dbReference type="SUPFAM" id="SSF53649">
    <property type="entry name" value="Alkaline phosphatase-like"/>
    <property type="match status" value="1"/>
</dbReference>
<protein>
    <submittedName>
        <fullName evidence="3">Acid phosphatase</fullName>
    </submittedName>
</protein>
<dbReference type="NCBIfam" id="TIGR03397">
    <property type="entry name" value="acid_phos_Burk"/>
    <property type="match status" value="1"/>
</dbReference>
<evidence type="ECO:0000256" key="1">
    <source>
        <dbReference type="ARBA" id="ARBA00022801"/>
    </source>
</evidence>
<dbReference type="CDD" id="cd16013">
    <property type="entry name" value="AcpA"/>
    <property type="match status" value="1"/>
</dbReference>
<dbReference type="PANTHER" id="PTHR31956:SF1">
    <property type="entry name" value="NON-SPECIFIC PHOSPHOLIPASE C1"/>
    <property type="match status" value="1"/>
</dbReference>
<keyword evidence="1" id="KW-0378">Hydrolase</keyword>
<dbReference type="InterPro" id="IPR017850">
    <property type="entry name" value="Alkaline_phosphatase_core_sf"/>
</dbReference>